<keyword evidence="2" id="KW-1185">Reference proteome</keyword>
<organism evidence="1 2">
    <name type="scientific">Dissulfuribacter thermophilus</name>
    <dbReference type="NCBI Taxonomy" id="1156395"/>
    <lineage>
        <taxon>Bacteria</taxon>
        <taxon>Pseudomonadati</taxon>
        <taxon>Thermodesulfobacteriota</taxon>
        <taxon>Dissulfuribacteria</taxon>
        <taxon>Dissulfuribacterales</taxon>
        <taxon>Dissulfuribacteraceae</taxon>
        <taxon>Dissulfuribacter</taxon>
    </lineage>
</organism>
<comment type="caution">
    <text evidence="1">The sequence shown here is derived from an EMBL/GenBank/DDBJ whole genome shotgun (WGS) entry which is preliminary data.</text>
</comment>
<accession>A0A1B9F2K5</accession>
<name>A0A1B9F2K5_9BACT</name>
<dbReference type="AlphaFoldDB" id="A0A1B9F2K5"/>
<evidence type="ECO:0000313" key="1">
    <source>
        <dbReference type="EMBL" id="OCC14167.1"/>
    </source>
</evidence>
<gene>
    <name evidence="1" type="ORF">DBT_2423</name>
</gene>
<sequence length="51" mass="5745">MDFDLLTTCPLKGTCGSGAFLRKNNHPGSFPLGKEGNLFFELRFTLYYRGL</sequence>
<reference evidence="1 2" key="1">
    <citation type="submission" date="2016-06" db="EMBL/GenBank/DDBJ databases">
        <title>Respiratory ammonification of nitrate coupled to the oxidation of elemental sulfur in deep-sea autotrophic thermophilic bacteria.</title>
        <authorList>
            <person name="Slobodkina G.B."/>
            <person name="Mardanov A.V."/>
            <person name="Ravin N.V."/>
            <person name="Frolova A.A."/>
            <person name="Viryasiv M.B."/>
            <person name="Chernyh N.A."/>
            <person name="Bonch-Osmolovskaya E.A."/>
            <person name="Slobodkin A.I."/>
        </authorList>
    </citation>
    <scope>NUCLEOTIDE SEQUENCE [LARGE SCALE GENOMIC DNA]</scope>
    <source>
        <strain evidence="1 2">S69</strain>
    </source>
</reference>
<proteinExistence type="predicted"/>
<protein>
    <submittedName>
        <fullName evidence="1">Uncharacterized protein</fullName>
    </submittedName>
</protein>
<dbReference type="EMBL" id="MAGO01000018">
    <property type="protein sequence ID" value="OCC14167.1"/>
    <property type="molecule type" value="Genomic_DNA"/>
</dbReference>
<evidence type="ECO:0000313" key="2">
    <source>
        <dbReference type="Proteomes" id="UP000093080"/>
    </source>
</evidence>
<dbReference type="Proteomes" id="UP000093080">
    <property type="component" value="Unassembled WGS sequence"/>
</dbReference>